<evidence type="ECO:0000313" key="2">
    <source>
        <dbReference type="Proteomes" id="UP000307440"/>
    </source>
</evidence>
<protein>
    <submittedName>
        <fullName evidence="1">Uncharacterized protein</fullName>
    </submittedName>
</protein>
<sequence length="93" mass="10173">MPKGSHHCADPKKKGCNGMVISGKNCPKCRGYKACTAGCGQYTAFGGKCPACVAASRHRSRSFQDLEERFADEDLLYEARSYESGKVVCFRTI</sequence>
<reference evidence="1 2" key="1">
    <citation type="journal article" date="2019" name="Nat. Ecol. Evol.">
        <title>Megaphylogeny resolves global patterns of mushroom evolution.</title>
        <authorList>
            <person name="Varga T."/>
            <person name="Krizsan K."/>
            <person name="Foldi C."/>
            <person name="Dima B."/>
            <person name="Sanchez-Garcia M."/>
            <person name="Sanchez-Ramirez S."/>
            <person name="Szollosi G.J."/>
            <person name="Szarkandi J.G."/>
            <person name="Papp V."/>
            <person name="Albert L."/>
            <person name="Andreopoulos W."/>
            <person name="Angelini C."/>
            <person name="Antonin V."/>
            <person name="Barry K.W."/>
            <person name="Bougher N.L."/>
            <person name="Buchanan P."/>
            <person name="Buyck B."/>
            <person name="Bense V."/>
            <person name="Catcheside P."/>
            <person name="Chovatia M."/>
            <person name="Cooper J."/>
            <person name="Damon W."/>
            <person name="Desjardin D."/>
            <person name="Finy P."/>
            <person name="Geml J."/>
            <person name="Haridas S."/>
            <person name="Hughes K."/>
            <person name="Justo A."/>
            <person name="Karasinski D."/>
            <person name="Kautmanova I."/>
            <person name="Kiss B."/>
            <person name="Kocsube S."/>
            <person name="Kotiranta H."/>
            <person name="LaButti K.M."/>
            <person name="Lechner B.E."/>
            <person name="Liimatainen K."/>
            <person name="Lipzen A."/>
            <person name="Lukacs Z."/>
            <person name="Mihaltcheva S."/>
            <person name="Morgado L.N."/>
            <person name="Niskanen T."/>
            <person name="Noordeloos M.E."/>
            <person name="Ohm R.A."/>
            <person name="Ortiz-Santana B."/>
            <person name="Ovrebo C."/>
            <person name="Racz N."/>
            <person name="Riley R."/>
            <person name="Savchenko A."/>
            <person name="Shiryaev A."/>
            <person name="Soop K."/>
            <person name="Spirin V."/>
            <person name="Szebenyi C."/>
            <person name="Tomsovsky M."/>
            <person name="Tulloss R.E."/>
            <person name="Uehling J."/>
            <person name="Grigoriev I.V."/>
            <person name="Vagvolgyi C."/>
            <person name="Papp T."/>
            <person name="Martin F.M."/>
            <person name="Miettinen O."/>
            <person name="Hibbett D.S."/>
            <person name="Nagy L.G."/>
        </authorList>
    </citation>
    <scope>NUCLEOTIDE SEQUENCE [LARGE SCALE GENOMIC DNA]</scope>
    <source>
        <strain evidence="1 2">CBS 121175</strain>
    </source>
</reference>
<keyword evidence="2" id="KW-1185">Reference proteome</keyword>
<gene>
    <name evidence="1" type="ORF">FA15DRAFT_701125</name>
</gene>
<evidence type="ECO:0000313" key="1">
    <source>
        <dbReference type="EMBL" id="TFK28224.1"/>
    </source>
</evidence>
<accession>A0A5C3L5E0</accession>
<dbReference type="Proteomes" id="UP000307440">
    <property type="component" value="Unassembled WGS sequence"/>
</dbReference>
<organism evidence="1 2">
    <name type="scientific">Coprinopsis marcescibilis</name>
    <name type="common">Agaric fungus</name>
    <name type="synonym">Psathyrella marcescibilis</name>
    <dbReference type="NCBI Taxonomy" id="230819"/>
    <lineage>
        <taxon>Eukaryota</taxon>
        <taxon>Fungi</taxon>
        <taxon>Dikarya</taxon>
        <taxon>Basidiomycota</taxon>
        <taxon>Agaricomycotina</taxon>
        <taxon>Agaricomycetes</taxon>
        <taxon>Agaricomycetidae</taxon>
        <taxon>Agaricales</taxon>
        <taxon>Agaricineae</taxon>
        <taxon>Psathyrellaceae</taxon>
        <taxon>Coprinopsis</taxon>
    </lineage>
</organism>
<name>A0A5C3L5E0_COPMA</name>
<proteinExistence type="predicted"/>
<dbReference type="AlphaFoldDB" id="A0A5C3L5E0"/>
<dbReference type="EMBL" id="ML210157">
    <property type="protein sequence ID" value="TFK28224.1"/>
    <property type="molecule type" value="Genomic_DNA"/>
</dbReference>